<dbReference type="AlphaFoldDB" id="A0AAD5AH36"/>
<comment type="caution">
    <text evidence="1">The sequence shown here is derived from an EMBL/GenBank/DDBJ whole genome shotgun (WGS) entry which is preliminary data.</text>
</comment>
<keyword evidence="2" id="KW-1185">Reference proteome</keyword>
<name>A0AAD5AH36_SILAS</name>
<gene>
    <name evidence="1" type="ORF">C0J50_8531</name>
</gene>
<sequence length="128" mass="14244">MCHVDKISYKFTVQPEFWEAGASANPNTAKLPLLGPSARPLTVTCIKTLLYSGTEVVERTSQQSKQSLDIFKQRVKTFSIDPSKSSRSSKSQSTLLASPALSPLNLAPWIHPSIQSIHKILKRLHMRL</sequence>
<reference evidence="1" key="1">
    <citation type="submission" date="2018-07" db="EMBL/GenBank/DDBJ databases">
        <title>Comparative genomics of catfishes provides insights into carnivory and benthic adaptation.</title>
        <authorList>
            <person name="Zhang Y."/>
            <person name="Wang D."/>
            <person name="Peng Z."/>
            <person name="Zheng S."/>
            <person name="Shao F."/>
            <person name="Tao W."/>
        </authorList>
    </citation>
    <scope>NUCLEOTIDE SEQUENCE</scope>
    <source>
        <strain evidence="1">Chongqing</strain>
    </source>
</reference>
<dbReference type="EMBL" id="MU552100">
    <property type="protein sequence ID" value="KAI5616036.1"/>
    <property type="molecule type" value="Genomic_DNA"/>
</dbReference>
<dbReference type="Proteomes" id="UP001205998">
    <property type="component" value="Unassembled WGS sequence"/>
</dbReference>
<proteinExistence type="predicted"/>
<evidence type="ECO:0000313" key="2">
    <source>
        <dbReference type="Proteomes" id="UP001205998"/>
    </source>
</evidence>
<evidence type="ECO:0000313" key="1">
    <source>
        <dbReference type="EMBL" id="KAI5616036.1"/>
    </source>
</evidence>
<accession>A0AAD5AH36</accession>
<organism evidence="1 2">
    <name type="scientific">Silurus asotus</name>
    <name type="common">Amur catfish</name>
    <name type="synonym">Parasilurus asotus</name>
    <dbReference type="NCBI Taxonomy" id="30991"/>
    <lineage>
        <taxon>Eukaryota</taxon>
        <taxon>Metazoa</taxon>
        <taxon>Chordata</taxon>
        <taxon>Craniata</taxon>
        <taxon>Vertebrata</taxon>
        <taxon>Euteleostomi</taxon>
        <taxon>Actinopterygii</taxon>
        <taxon>Neopterygii</taxon>
        <taxon>Teleostei</taxon>
        <taxon>Ostariophysi</taxon>
        <taxon>Siluriformes</taxon>
        <taxon>Siluridae</taxon>
        <taxon>Silurus</taxon>
    </lineage>
</organism>
<protein>
    <submittedName>
        <fullName evidence="1">Uncharacterized protein</fullName>
    </submittedName>
</protein>